<accession>A0A6G1F9H4</accession>
<proteinExistence type="predicted"/>
<protein>
    <submittedName>
        <fullName evidence="1">Uncharacterized protein</fullName>
    </submittedName>
</protein>
<dbReference type="AlphaFoldDB" id="A0A6G1F9H4"/>
<dbReference type="EMBL" id="SPHZ02000001">
    <property type="protein sequence ID" value="KAF0933567.1"/>
    <property type="molecule type" value="Genomic_DNA"/>
</dbReference>
<keyword evidence="2" id="KW-1185">Reference proteome</keyword>
<evidence type="ECO:0000313" key="1">
    <source>
        <dbReference type="EMBL" id="KAF0933567.1"/>
    </source>
</evidence>
<evidence type="ECO:0000313" key="2">
    <source>
        <dbReference type="Proteomes" id="UP000479710"/>
    </source>
</evidence>
<gene>
    <name evidence="1" type="ORF">E2562_018814</name>
</gene>
<reference evidence="1 2" key="1">
    <citation type="submission" date="2019-11" db="EMBL/GenBank/DDBJ databases">
        <title>Whole genome sequence of Oryza granulata.</title>
        <authorList>
            <person name="Li W."/>
        </authorList>
    </citation>
    <scope>NUCLEOTIDE SEQUENCE [LARGE SCALE GENOMIC DNA]</scope>
    <source>
        <strain evidence="2">cv. Menghai</strain>
        <tissue evidence="1">Leaf</tissue>
    </source>
</reference>
<name>A0A6G1F9H4_9ORYZ</name>
<sequence>MGYDGGEKSGINFNGIDPWSCKDSTETSVLGGLSFKGRLSKDESDTSSFKGESDLSFAEADPLFVENEVEKKEQGQKVEWKGKCRN</sequence>
<comment type="caution">
    <text evidence="1">The sequence shown here is derived from an EMBL/GenBank/DDBJ whole genome shotgun (WGS) entry which is preliminary data.</text>
</comment>
<organism evidence="1 2">
    <name type="scientific">Oryza meyeriana var. granulata</name>
    <dbReference type="NCBI Taxonomy" id="110450"/>
    <lineage>
        <taxon>Eukaryota</taxon>
        <taxon>Viridiplantae</taxon>
        <taxon>Streptophyta</taxon>
        <taxon>Embryophyta</taxon>
        <taxon>Tracheophyta</taxon>
        <taxon>Spermatophyta</taxon>
        <taxon>Magnoliopsida</taxon>
        <taxon>Liliopsida</taxon>
        <taxon>Poales</taxon>
        <taxon>Poaceae</taxon>
        <taxon>BOP clade</taxon>
        <taxon>Oryzoideae</taxon>
        <taxon>Oryzeae</taxon>
        <taxon>Oryzinae</taxon>
        <taxon>Oryza</taxon>
        <taxon>Oryza meyeriana</taxon>
    </lineage>
</organism>
<dbReference type="Proteomes" id="UP000479710">
    <property type="component" value="Unassembled WGS sequence"/>
</dbReference>